<dbReference type="SUPFAM" id="SSF51735">
    <property type="entry name" value="NAD(P)-binding Rossmann-fold domains"/>
    <property type="match status" value="1"/>
</dbReference>
<dbReference type="RefSeq" id="WP_173956241.1">
    <property type="nucleotide sequence ID" value="NZ_CP028942.1"/>
</dbReference>
<sequence length="231" mass="25230">MQILSKPFRALVIGSSGTIGSAFVDLLQNNPSCIGVAGIHRKSIPAIDYLDPSTIQTCTSALTQQGPYQLIINTIGVLHTDHWMPEKRLDDLNSEQLIELMQINAIGPGLTIRHFLPLLDPTGSLMVTLSAKVGSIEDNRLGGWYSYRSSKAALNMLIKTTSIELARTKPNITLIAMHPGTVNSRLSKPFKGQQIGRPAIDACTDMLNVMKTIEPKDSGSFISYSGERLPW</sequence>
<dbReference type="InterPro" id="IPR052184">
    <property type="entry name" value="SDR_enzymes"/>
</dbReference>
<dbReference type="EMBL" id="CP028942">
    <property type="protein sequence ID" value="QKM65204.1"/>
    <property type="molecule type" value="Genomic_DNA"/>
</dbReference>
<proteinExistence type="predicted"/>
<evidence type="ECO:0000313" key="2">
    <source>
        <dbReference type="Proteomes" id="UP000503312"/>
    </source>
</evidence>
<name>A0A6M9PS31_9BURK</name>
<reference evidence="1 2" key="1">
    <citation type="submission" date="2018-04" db="EMBL/GenBank/DDBJ databases">
        <title>Polynucleobacter sp. UH21B genome.</title>
        <authorList>
            <person name="Hahn M.W."/>
        </authorList>
    </citation>
    <scope>NUCLEOTIDE SEQUENCE [LARGE SCALE GENOMIC DNA]</scope>
    <source>
        <strain evidence="1 2">MWH-UH21B</strain>
    </source>
</reference>
<dbReference type="PANTHER" id="PTHR45458">
    <property type="entry name" value="SHORT-CHAIN DEHYDROGENASE/REDUCTASE SDR"/>
    <property type="match status" value="1"/>
</dbReference>
<dbReference type="GO" id="GO:0016616">
    <property type="term" value="F:oxidoreductase activity, acting on the CH-OH group of donors, NAD or NADP as acceptor"/>
    <property type="evidence" value="ECO:0007669"/>
    <property type="project" value="TreeGrafter"/>
</dbReference>
<gene>
    <name evidence="1" type="ORF">DCO17_08125</name>
</gene>
<dbReference type="Proteomes" id="UP000503312">
    <property type="component" value="Chromosome"/>
</dbReference>
<dbReference type="InterPro" id="IPR036291">
    <property type="entry name" value="NAD(P)-bd_dom_sf"/>
</dbReference>
<dbReference type="PANTHER" id="PTHR45458:SF1">
    <property type="entry name" value="SHORT CHAIN DEHYDROGENASE"/>
    <property type="match status" value="1"/>
</dbReference>
<accession>A0A6M9PS31</accession>
<dbReference type="KEGG" id="ptrp:DCO17_08125"/>
<dbReference type="Gene3D" id="3.40.50.720">
    <property type="entry name" value="NAD(P)-binding Rossmann-like Domain"/>
    <property type="match status" value="1"/>
</dbReference>
<dbReference type="PRINTS" id="PR00081">
    <property type="entry name" value="GDHRDH"/>
</dbReference>
<keyword evidence="2" id="KW-1185">Reference proteome</keyword>
<protein>
    <submittedName>
        <fullName evidence="1">Short-chain dehydrogenase</fullName>
    </submittedName>
</protein>
<dbReference type="AlphaFoldDB" id="A0A6M9PS31"/>
<dbReference type="Pfam" id="PF00106">
    <property type="entry name" value="adh_short"/>
    <property type="match status" value="1"/>
</dbReference>
<dbReference type="InterPro" id="IPR002347">
    <property type="entry name" value="SDR_fam"/>
</dbReference>
<evidence type="ECO:0000313" key="1">
    <source>
        <dbReference type="EMBL" id="QKM65204.1"/>
    </source>
</evidence>
<organism evidence="1 2">
    <name type="scientific">Polynucleobacter tropicus</name>
    <dbReference type="NCBI Taxonomy" id="1743174"/>
    <lineage>
        <taxon>Bacteria</taxon>
        <taxon>Pseudomonadati</taxon>
        <taxon>Pseudomonadota</taxon>
        <taxon>Betaproteobacteria</taxon>
        <taxon>Burkholderiales</taxon>
        <taxon>Burkholderiaceae</taxon>
        <taxon>Polynucleobacter</taxon>
    </lineage>
</organism>